<evidence type="ECO:0000256" key="5">
    <source>
        <dbReference type="ARBA" id="ARBA00023098"/>
    </source>
</evidence>
<proteinExistence type="inferred from homology"/>
<reference evidence="8" key="1">
    <citation type="submission" date="2018-05" db="EMBL/GenBank/DDBJ databases">
        <authorList>
            <person name="Lanie J.A."/>
            <person name="Ng W.-L."/>
            <person name="Kazmierczak K.M."/>
            <person name="Andrzejewski T.M."/>
            <person name="Davidsen T.M."/>
            <person name="Wayne K.J."/>
            <person name="Tettelin H."/>
            <person name="Glass J.I."/>
            <person name="Rusch D."/>
            <person name="Podicherti R."/>
            <person name="Tsui H.-C.T."/>
            <person name="Winkler M.E."/>
        </authorList>
    </citation>
    <scope>NUCLEOTIDE SEQUENCE</scope>
</reference>
<keyword evidence="5" id="KW-0443">Lipid metabolism</keyword>
<dbReference type="GO" id="GO:0005829">
    <property type="term" value="C:cytosol"/>
    <property type="evidence" value="ECO:0007669"/>
    <property type="project" value="TreeGrafter"/>
</dbReference>
<sequence length="78" mass="8880">MSIEENVFEVVSRQLKFELSDLSLETDLRKDLNADSIDSVEVIFELEDLYNITIEDEVAEELQTIGSIVDVITELTSK</sequence>
<dbReference type="PROSITE" id="PS00012">
    <property type="entry name" value="PHOSPHOPANTETHEINE"/>
    <property type="match status" value="1"/>
</dbReference>
<keyword evidence="2" id="KW-0444">Lipid biosynthesis</keyword>
<accession>A0A381XYI6</accession>
<dbReference type="Pfam" id="PF00550">
    <property type="entry name" value="PP-binding"/>
    <property type="match status" value="1"/>
</dbReference>
<feature type="domain" description="Carrier" evidence="7">
    <location>
        <begin position="1"/>
        <end position="76"/>
    </location>
</feature>
<dbReference type="GO" id="GO:0000036">
    <property type="term" value="F:acyl carrier activity"/>
    <property type="evidence" value="ECO:0007669"/>
    <property type="project" value="TreeGrafter"/>
</dbReference>
<dbReference type="InterPro" id="IPR009081">
    <property type="entry name" value="PP-bd_ACP"/>
</dbReference>
<keyword evidence="3" id="KW-0597">Phosphoprotein</keyword>
<dbReference type="GO" id="GO:0016020">
    <property type="term" value="C:membrane"/>
    <property type="evidence" value="ECO:0007669"/>
    <property type="project" value="GOC"/>
</dbReference>
<gene>
    <name evidence="8" type="ORF">METZ01_LOCUS122688</name>
</gene>
<evidence type="ECO:0000256" key="1">
    <source>
        <dbReference type="ARBA" id="ARBA00022450"/>
    </source>
</evidence>
<dbReference type="InterPro" id="IPR006162">
    <property type="entry name" value="Ppantetheine_attach_site"/>
</dbReference>
<dbReference type="GO" id="GO:0009245">
    <property type="term" value="P:lipid A biosynthetic process"/>
    <property type="evidence" value="ECO:0007669"/>
    <property type="project" value="TreeGrafter"/>
</dbReference>
<dbReference type="Gene3D" id="1.10.1200.10">
    <property type="entry name" value="ACP-like"/>
    <property type="match status" value="1"/>
</dbReference>
<protein>
    <recommendedName>
        <fullName evidence="7">Carrier domain-containing protein</fullName>
    </recommendedName>
</protein>
<evidence type="ECO:0000256" key="2">
    <source>
        <dbReference type="ARBA" id="ARBA00022516"/>
    </source>
</evidence>
<dbReference type="SUPFAM" id="SSF47336">
    <property type="entry name" value="ACP-like"/>
    <property type="match status" value="1"/>
</dbReference>
<dbReference type="InterPro" id="IPR036736">
    <property type="entry name" value="ACP-like_sf"/>
</dbReference>
<evidence type="ECO:0000313" key="8">
    <source>
        <dbReference type="EMBL" id="SVA69834.1"/>
    </source>
</evidence>
<keyword evidence="4" id="KW-0276">Fatty acid metabolism</keyword>
<dbReference type="InterPro" id="IPR003231">
    <property type="entry name" value="ACP"/>
</dbReference>
<dbReference type="PROSITE" id="PS50075">
    <property type="entry name" value="CARRIER"/>
    <property type="match status" value="1"/>
</dbReference>
<dbReference type="EMBL" id="UINC01016847">
    <property type="protein sequence ID" value="SVA69834.1"/>
    <property type="molecule type" value="Genomic_DNA"/>
</dbReference>
<evidence type="ECO:0000259" key="7">
    <source>
        <dbReference type="PROSITE" id="PS50075"/>
    </source>
</evidence>
<dbReference type="PANTHER" id="PTHR20863">
    <property type="entry name" value="ACYL CARRIER PROTEIN"/>
    <property type="match status" value="1"/>
</dbReference>
<dbReference type="HAMAP" id="MF_01217">
    <property type="entry name" value="Acyl_carrier"/>
    <property type="match status" value="1"/>
</dbReference>
<organism evidence="8">
    <name type="scientific">marine metagenome</name>
    <dbReference type="NCBI Taxonomy" id="408172"/>
    <lineage>
        <taxon>unclassified sequences</taxon>
        <taxon>metagenomes</taxon>
        <taxon>ecological metagenomes</taxon>
    </lineage>
</organism>
<name>A0A381XYI6_9ZZZZ</name>
<evidence type="ECO:0000256" key="3">
    <source>
        <dbReference type="ARBA" id="ARBA00022553"/>
    </source>
</evidence>
<dbReference type="PANTHER" id="PTHR20863:SF76">
    <property type="entry name" value="CARRIER DOMAIN-CONTAINING PROTEIN"/>
    <property type="match status" value="1"/>
</dbReference>
<dbReference type="GO" id="GO:0000035">
    <property type="term" value="F:acyl binding"/>
    <property type="evidence" value="ECO:0007669"/>
    <property type="project" value="TreeGrafter"/>
</dbReference>
<keyword evidence="1" id="KW-0596">Phosphopantetheine</keyword>
<keyword evidence="6" id="KW-0275">Fatty acid biosynthesis</keyword>
<dbReference type="AlphaFoldDB" id="A0A381XYI6"/>
<evidence type="ECO:0000256" key="4">
    <source>
        <dbReference type="ARBA" id="ARBA00022832"/>
    </source>
</evidence>
<evidence type="ECO:0000256" key="6">
    <source>
        <dbReference type="ARBA" id="ARBA00023160"/>
    </source>
</evidence>